<dbReference type="PANTHER" id="PTHR24276">
    <property type="entry name" value="POLYSERASE-RELATED"/>
    <property type="match status" value="1"/>
</dbReference>
<keyword evidence="2" id="KW-1015">Disulfide bond</keyword>
<dbReference type="GO" id="GO:0004252">
    <property type="term" value="F:serine-type endopeptidase activity"/>
    <property type="evidence" value="ECO:0007669"/>
    <property type="project" value="InterPro"/>
</dbReference>
<comment type="caution">
    <text evidence="6">The sequence shown here is derived from an EMBL/GenBank/DDBJ whole genome shotgun (WGS) entry which is preliminary data.</text>
</comment>
<dbReference type="InterPro" id="IPR001254">
    <property type="entry name" value="Trypsin_dom"/>
</dbReference>
<name>A0A813KSY6_POLGL</name>
<keyword evidence="3" id="KW-0720">Serine protease</keyword>
<evidence type="ECO:0000256" key="1">
    <source>
        <dbReference type="ARBA" id="ARBA00007664"/>
    </source>
</evidence>
<reference evidence="6" key="1">
    <citation type="submission" date="2021-02" db="EMBL/GenBank/DDBJ databases">
        <authorList>
            <person name="Dougan E. K."/>
            <person name="Rhodes N."/>
            <person name="Thang M."/>
            <person name="Chan C."/>
        </authorList>
    </citation>
    <scope>NUCLEOTIDE SEQUENCE</scope>
</reference>
<sequence>MNAATPSRGSAAEHVSFSFSLCSSRSNNNSYKFTPCLLLLSLVLTLVAAAAGTPSTSSAWQALSTSGTEREQDRQVIGVVPSPSASSSKLRTRSATPNKGEGEEVRKLRIINGRAVKQPSQQYPFFALLTSGEGSDSWLGCGATLISPTFALSAAHCFGGGGAPCSGPKKLRLWFGDVDLGGRAIVPKPPAAKEGDDDDDDQDDKDDDDDDKDDDDDDDDEKKEKKKKKHNRTHNSSKWVPRSHPVEAELTCHGSWDGKCSHGHDLVLLKLTSGLPLPAWIRPVRLNLNGTAAEAVNSTVTVIGFGLKEASDAKDEVGSTSEVLREVNLTVQKQDSKPCASVLATGLGCSDHASEGSALNSEQQICASSPKLHDSCAGDSGGPMLDSNGTQIAIVSYGGGRHGSSGPGRTCGDPEWPGIYLRLSAP</sequence>
<dbReference type="GO" id="GO:0006508">
    <property type="term" value="P:proteolysis"/>
    <property type="evidence" value="ECO:0007669"/>
    <property type="project" value="UniProtKB-KW"/>
</dbReference>
<feature type="compositionally biased region" description="Basic residues" evidence="4">
    <location>
        <begin position="224"/>
        <end position="235"/>
    </location>
</feature>
<protein>
    <recommendedName>
        <fullName evidence="5">Peptidase S1 domain-containing protein</fullName>
    </recommendedName>
</protein>
<gene>
    <name evidence="6" type="ORF">PGLA2088_LOCUS36603</name>
</gene>
<dbReference type="Pfam" id="PF00089">
    <property type="entry name" value="Trypsin"/>
    <property type="match status" value="2"/>
</dbReference>
<dbReference type="EMBL" id="CAJNNW010032187">
    <property type="protein sequence ID" value="CAE8711665.1"/>
    <property type="molecule type" value="Genomic_DNA"/>
</dbReference>
<dbReference type="InterPro" id="IPR050430">
    <property type="entry name" value="Peptidase_S1"/>
</dbReference>
<dbReference type="InterPro" id="IPR009003">
    <property type="entry name" value="Peptidase_S1_PA"/>
</dbReference>
<organism evidence="6 7">
    <name type="scientific">Polarella glacialis</name>
    <name type="common">Dinoflagellate</name>
    <dbReference type="NCBI Taxonomy" id="89957"/>
    <lineage>
        <taxon>Eukaryota</taxon>
        <taxon>Sar</taxon>
        <taxon>Alveolata</taxon>
        <taxon>Dinophyceae</taxon>
        <taxon>Suessiales</taxon>
        <taxon>Suessiaceae</taxon>
        <taxon>Polarella</taxon>
    </lineage>
</organism>
<dbReference type="PROSITE" id="PS00134">
    <property type="entry name" value="TRYPSIN_HIS"/>
    <property type="match status" value="1"/>
</dbReference>
<evidence type="ECO:0000256" key="3">
    <source>
        <dbReference type="RuleBase" id="RU363034"/>
    </source>
</evidence>
<feature type="region of interest" description="Disordered" evidence="4">
    <location>
        <begin position="184"/>
        <end position="242"/>
    </location>
</feature>
<feature type="region of interest" description="Disordered" evidence="4">
    <location>
        <begin position="80"/>
        <end position="104"/>
    </location>
</feature>
<evidence type="ECO:0000256" key="2">
    <source>
        <dbReference type="ARBA" id="ARBA00023157"/>
    </source>
</evidence>
<feature type="compositionally biased region" description="Polar residues" evidence="4">
    <location>
        <begin position="83"/>
        <end position="97"/>
    </location>
</feature>
<dbReference type="InterPro" id="IPR018114">
    <property type="entry name" value="TRYPSIN_HIS"/>
</dbReference>
<dbReference type="SUPFAM" id="SSF50494">
    <property type="entry name" value="Trypsin-like serine proteases"/>
    <property type="match status" value="1"/>
</dbReference>
<dbReference type="PROSITE" id="PS50240">
    <property type="entry name" value="TRYPSIN_DOM"/>
    <property type="match status" value="1"/>
</dbReference>
<dbReference type="Proteomes" id="UP000626109">
    <property type="component" value="Unassembled WGS sequence"/>
</dbReference>
<dbReference type="InterPro" id="IPR043504">
    <property type="entry name" value="Peptidase_S1_PA_chymotrypsin"/>
</dbReference>
<dbReference type="PANTHER" id="PTHR24276:SF91">
    <property type="entry name" value="AT26814P-RELATED"/>
    <property type="match status" value="1"/>
</dbReference>
<evidence type="ECO:0000256" key="4">
    <source>
        <dbReference type="SAM" id="MobiDB-lite"/>
    </source>
</evidence>
<accession>A0A813KSY6</accession>
<dbReference type="PROSITE" id="PS00135">
    <property type="entry name" value="TRYPSIN_SER"/>
    <property type="match status" value="1"/>
</dbReference>
<dbReference type="InterPro" id="IPR033116">
    <property type="entry name" value="TRYPSIN_SER"/>
</dbReference>
<evidence type="ECO:0000313" key="7">
    <source>
        <dbReference type="Proteomes" id="UP000626109"/>
    </source>
</evidence>
<keyword evidence="3" id="KW-0645">Protease</keyword>
<feature type="compositionally biased region" description="Acidic residues" evidence="4">
    <location>
        <begin position="195"/>
        <end position="221"/>
    </location>
</feature>
<comment type="similarity">
    <text evidence="1">Belongs to the peptidase S1 family.</text>
</comment>
<dbReference type="InterPro" id="IPR001314">
    <property type="entry name" value="Peptidase_S1A"/>
</dbReference>
<dbReference type="AlphaFoldDB" id="A0A813KSY6"/>
<evidence type="ECO:0000259" key="5">
    <source>
        <dbReference type="PROSITE" id="PS50240"/>
    </source>
</evidence>
<keyword evidence="3" id="KW-0378">Hydrolase</keyword>
<proteinExistence type="inferred from homology"/>
<feature type="domain" description="Peptidase S1" evidence="5">
    <location>
        <begin position="110"/>
        <end position="426"/>
    </location>
</feature>
<evidence type="ECO:0000313" key="6">
    <source>
        <dbReference type="EMBL" id="CAE8711665.1"/>
    </source>
</evidence>
<dbReference type="SMART" id="SM00020">
    <property type="entry name" value="Tryp_SPc"/>
    <property type="match status" value="1"/>
</dbReference>
<dbReference type="Gene3D" id="2.40.10.10">
    <property type="entry name" value="Trypsin-like serine proteases"/>
    <property type="match status" value="1"/>
</dbReference>
<feature type="non-terminal residue" evidence="6">
    <location>
        <position position="426"/>
    </location>
</feature>
<dbReference type="PRINTS" id="PR00722">
    <property type="entry name" value="CHYMOTRYPSIN"/>
</dbReference>